<proteinExistence type="predicted"/>
<name>A0A7J6LS14_PERCH</name>
<sequence>MAHVPRAGRCPVCRTPVVSRQNTDKVIQCPTGSGAASWLIALPLPSLTSRVAEAAQFWEVQRLTAYHRGIDLDERATARRDALISKLKGRVEEVRGEVYSAKAELDAGKAANLSLRRRLAETNTRERLASNQSDDEAFDFDLELA</sequence>
<keyword evidence="2" id="KW-1185">Reference proteome</keyword>
<accession>A0A7J6LS14</accession>
<comment type="caution">
    <text evidence="1">The sequence shown here is derived from an EMBL/GenBank/DDBJ whole genome shotgun (WGS) entry which is preliminary data.</text>
</comment>
<evidence type="ECO:0000313" key="2">
    <source>
        <dbReference type="Proteomes" id="UP000591131"/>
    </source>
</evidence>
<protein>
    <submittedName>
        <fullName evidence="1">Uncharacterized protein</fullName>
    </submittedName>
</protein>
<organism evidence="1 2">
    <name type="scientific">Perkinsus chesapeaki</name>
    <name type="common">Clam parasite</name>
    <name type="synonym">Perkinsus andrewsi</name>
    <dbReference type="NCBI Taxonomy" id="330153"/>
    <lineage>
        <taxon>Eukaryota</taxon>
        <taxon>Sar</taxon>
        <taxon>Alveolata</taxon>
        <taxon>Perkinsozoa</taxon>
        <taxon>Perkinsea</taxon>
        <taxon>Perkinsida</taxon>
        <taxon>Perkinsidae</taxon>
        <taxon>Perkinsus</taxon>
    </lineage>
</organism>
<dbReference type="EMBL" id="JAAPAO010000357">
    <property type="protein sequence ID" value="KAF4662079.1"/>
    <property type="molecule type" value="Genomic_DNA"/>
</dbReference>
<dbReference type="Proteomes" id="UP000591131">
    <property type="component" value="Unassembled WGS sequence"/>
</dbReference>
<reference evidence="1 2" key="1">
    <citation type="submission" date="2020-04" db="EMBL/GenBank/DDBJ databases">
        <title>Perkinsus chesapeaki whole genome sequence.</title>
        <authorList>
            <person name="Bogema D.R."/>
        </authorList>
    </citation>
    <scope>NUCLEOTIDE SEQUENCE [LARGE SCALE GENOMIC DNA]</scope>
    <source>
        <strain evidence="1">ATCC PRA-425</strain>
    </source>
</reference>
<gene>
    <name evidence="1" type="ORF">FOL47_006409</name>
</gene>
<dbReference type="AlphaFoldDB" id="A0A7J6LS14"/>
<evidence type="ECO:0000313" key="1">
    <source>
        <dbReference type="EMBL" id="KAF4662079.1"/>
    </source>
</evidence>